<feature type="domain" description="PTS EIIC type-2" evidence="19">
    <location>
        <begin position="16"/>
        <end position="363"/>
    </location>
</feature>
<evidence type="ECO:0000259" key="19">
    <source>
        <dbReference type="PROSITE" id="PS51104"/>
    </source>
</evidence>
<evidence type="ECO:0000256" key="15">
    <source>
        <dbReference type="ARBA" id="ARBA00023136"/>
    </source>
</evidence>
<evidence type="ECO:0000256" key="1">
    <source>
        <dbReference type="ARBA" id="ARBA00001655"/>
    </source>
</evidence>
<name>A0ABY8LWX9_9BACT</name>
<evidence type="ECO:0000256" key="8">
    <source>
        <dbReference type="ARBA" id="ARBA00022553"/>
    </source>
</evidence>
<evidence type="ECO:0000256" key="7">
    <source>
        <dbReference type="ARBA" id="ARBA00022475"/>
    </source>
</evidence>
<keyword evidence="11" id="KW-0598">Phosphotransferase system</keyword>
<feature type="domain" description="PTS EIIB type-2" evidence="18">
    <location>
        <begin position="394"/>
        <end position="486"/>
    </location>
</feature>
<evidence type="ECO:0000256" key="4">
    <source>
        <dbReference type="ARBA" id="ARBA00011909"/>
    </source>
</evidence>
<dbReference type="InterPro" id="IPR003352">
    <property type="entry name" value="PTS_EIIC"/>
</dbReference>
<feature type="transmembrane region" description="Helical" evidence="17">
    <location>
        <begin position="276"/>
        <end position="297"/>
    </location>
</feature>
<feature type="transmembrane region" description="Helical" evidence="17">
    <location>
        <begin position="20"/>
        <end position="40"/>
    </location>
</feature>
<feature type="transmembrane region" description="Helical" evidence="17">
    <location>
        <begin position="228"/>
        <end position="249"/>
    </location>
</feature>
<reference evidence="20" key="1">
    <citation type="submission" date="2023-04" db="EMBL/GenBank/DDBJ databases">
        <title>Completed genome of Mycoplasma lagogenitalium type strain 12MS.</title>
        <authorList>
            <person name="Spergser J."/>
        </authorList>
    </citation>
    <scope>NUCLEOTIDE SEQUENCE</scope>
    <source>
        <strain evidence="20">12MS</strain>
    </source>
</reference>
<dbReference type="EC" id="2.7.1.197" evidence="4"/>
<evidence type="ECO:0000313" key="20">
    <source>
        <dbReference type="EMBL" id="WGI36627.1"/>
    </source>
</evidence>
<keyword evidence="10" id="KW-0808">Transferase</keyword>
<evidence type="ECO:0000256" key="17">
    <source>
        <dbReference type="SAM" id="Phobius"/>
    </source>
</evidence>
<dbReference type="Proteomes" id="UP001179842">
    <property type="component" value="Chromosome"/>
</dbReference>
<feature type="transmembrane region" description="Helical" evidence="17">
    <location>
        <begin position="335"/>
        <end position="356"/>
    </location>
</feature>
<comment type="catalytic activity">
    <reaction evidence="1">
        <text>D-mannitol(out) + N(pros)-phospho-L-histidyl-[protein] = D-mannitol 1-phosphate(in) + L-histidyl-[protein]</text>
        <dbReference type="Rhea" id="RHEA:33363"/>
        <dbReference type="Rhea" id="RHEA-COMP:9745"/>
        <dbReference type="Rhea" id="RHEA-COMP:9746"/>
        <dbReference type="ChEBI" id="CHEBI:16899"/>
        <dbReference type="ChEBI" id="CHEBI:29979"/>
        <dbReference type="ChEBI" id="CHEBI:61381"/>
        <dbReference type="ChEBI" id="CHEBI:64837"/>
        <dbReference type="EC" id="2.7.1.197"/>
    </reaction>
</comment>
<dbReference type="SUPFAM" id="SSF52794">
    <property type="entry name" value="PTS system IIB component-like"/>
    <property type="match status" value="1"/>
</dbReference>
<sequence>MKISWKKELKVKIQSFGSALSSMIMPIIGIFIAWGLLTSFVHPKGWTPNQELASMIDIGIIYVIPLLIAFLGGKRVYDLRGAAIASLVAIAVIAAGQSYLFKEITESSGSMLLGAMIFGPLAALILKHTEKFWINKIKSGYEMLVNNFYLGILGFVLLFPIFYICVYVIGYLNVGLSEMVKAMKNYKLYPLLAIIIEPAKIFFLNNAINHGVFTPLGTAEVSETGKSILFLLESNPGPGLGVLIAWIIFGGRKNKEIKAQAASTIPIHFLGGIHEVYFPFVLLKPLLILSVIAGGIVGNLTFQLFDVGAVAPVSPGSVISQFIQVNKNWKDILGLTLGIVFSASFSLLCAWLTIYLTEKYSKKKMILTSDLKIAQEKSKNMKVNKENKIFDKKINVIFACDAGMGSSVMGSGIFKNLLKSKEINNIEVAHKAINNLQGDEKIIITIHSLFDRVKAKNPNAKIYDLDQFLNKKRYEQIIEEIINETN</sequence>
<dbReference type="PROSITE" id="PS51099">
    <property type="entry name" value="PTS_EIIB_TYPE_2"/>
    <property type="match status" value="1"/>
</dbReference>
<dbReference type="PANTHER" id="PTHR30181:SF3">
    <property type="entry name" value="MULTIPHOSPHORYL TRANSFER PROTEIN"/>
    <property type="match status" value="1"/>
</dbReference>
<evidence type="ECO:0000256" key="11">
    <source>
        <dbReference type="ARBA" id="ARBA00022683"/>
    </source>
</evidence>
<feature type="transmembrane region" description="Helical" evidence="17">
    <location>
        <begin position="147"/>
        <end position="169"/>
    </location>
</feature>
<keyword evidence="12 17" id="KW-0812">Transmembrane</keyword>
<keyword evidence="8" id="KW-0597">Phosphoprotein</keyword>
<dbReference type="InterPro" id="IPR029503">
    <property type="entry name" value="PTS_EIIB_mannitol"/>
</dbReference>
<keyword evidence="15 17" id="KW-0472">Membrane</keyword>
<dbReference type="InterPro" id="IPR036095">
    <property type="entry name" value="PTS_EIIB-like_sf"/>
</dbReference>
<comment type="function">
    <text evidence="2">The phosphoenolpyruvate-dependent sugar phosphotransferase system (sugar PTS), a major carbohydrate active transport system, catalyzes the phosphorylation of incoming sugar substrates concomitantly with their translocation across the cell membrane. The enzyme II CmtAB PTS system is involved in D-mannitol transport.</text>
</comment>
<dbReference type="EMBL" id="CP122979">
    <property type="protein sequence ID" value="WGI36627.1"/>
    <property type="molecule type" value="Genomic_DNA"/>
</dbReference>
<dbReference type="Pfam" id="PF02378">
    <property type="entry name" value="PTS_EIIC"/>
    <property type="match status" value="1"/>
</dbReference>
<evidence type="ECO:0000256" key="13">
    <source>
        <dbReference type="ARBA" id="ARBA00022777"/>
    </source>
</evidence>
<keyword evidence="6" id="KW-0813">Transport</keyword>
<evidence type="ECO:0000256" key="2">
    <source>
        <dbReference type="ARBA" id="ARBA00002434"/>
    </source>
</evidence>
<evidence type="ECO:0000256" key="12">
    <source>
        <dbReference type="ARBA" id="ARBA00022692"/>
    </source>
</evidence>
<organism evidence="20 21">
    <name type="scientific">Mesomycoplasma lagogenitalium</name>
    <dbReference type="NCBI Taxonomy" id="171286"/>
    <lineage>
        <taxon>Bacteria</taxon>
        <taxon>Bacillati</taxon>
        <taxon>Mycoplasmatota</taxon>
        <taxon>Mycoplasmoidales</taxon>
        <taxon>Metamycoplasmataceae</taxon>
        <taxon>Mesomycoplasma</taxon>
    </lineage>
</organism>
<evidence type="ECO:0000256" key="6">
    <source>
        <dbReference type="ARBA" id="ARBA00022448"/>
    </source>
</evidence>
<dbReference type="InterPro" id="IPR050893">
    <property type="entry name" value="Sugar_PTS"/>
</dbReference>
<evidence type="ECO:0000313" key="21">
    <source>
        <dbReference type="Proteomes" id="UP001179842"/>
    </source>
</evidence>
<keyword evidence="13" id="KW-0418">Kinase</keyword>
<comment type="subcellular location">
    <subcellularLocation>
        <location evidence="3">Cell membrane</location>
        <topology evidence="3">Multi-pass membrane protein</topology>
    </subcellularLocation>
</comment>
<feature type="transmembrane region" description="Helical" evidence="17">
    <location>
        <begin position="52"/>
        <end position="71"/>
    </location>
</feature>
<dbReference type="CDD" id="cd05567">
    <property type="entry name" value="PTS_IIB_mannitol"/>
    <property type="match status" value="1"/>
</dbReference>
<keyword evidence="21" id="KW-1185">Reference proteome</keyword>
<dbReference type="InterPro" id="IPR013011">
    <property type="entry name" value="PTS_EIIB_2"/>
</dbReference>
<feature type="transmembrane region" description="Helical" evidence="17">
    <location>
        <begin position="189"/>
        <end position="208"/>
    </location>
</feature>
<evidence type="ECO:0000256" key="3">
    <source>
        <dbReference type="ARBA" id="ARBA00004651"/>
    </source>
</evidence>
<proteinExistence type="predicted"/>
<evidence type="ECO:0000256" key="16">
    <source>
        <dbReference type="ARBA" id="ARBA00033349"/>
    </source>
</evidence>
<evidence type="ECO:0000256" key="9">
    <source>
        <dbReference type="ARBA" id="ARBA00022597"/>
    </source>
</evidence>
<keyword evidence="14 17" id="KW-1133">Transmembrane helix</keyword>
<evidence type="ECO:0000259" key="18">
    <source>
        <dbReference type="PROSITE" id="PS51099"/>
    </source>
</evidence>
<feature type="transmembrane region" description="Helical" evidence="17">
    <location>
        <begin position="83"/>
        <end position="101"/>
    </location>
</feature>
<evidence type="ECO:0000256" key="14">
    <source>
        <dbReference type="ARBA" id="ARBA00022989"/>
    </source>
</evidence>
<evidence type="ECO:0000256" key="5">
    <source>
        <dbReference type="ARBA" id="ARBA00021825"/>
    </source>
</evidence>
<dbReference type="Gene3D" id="3.40.50.2300">
    <property type="match status" value="1"/>
</dbReference>
<keyword evidence="9" id="KW-0762">Sugar transport</keyword>
<accession>A0ABY8LWX9</accession>
<dbReference type="PROSITE" id="PS51104">
    <property type="entry name" value="PTS_EIIC_TYPE_2"/>
    <property type="match status" value="1"/>
</dbReference>
<dbReference type="InterPro" id="IPR013014">
    <property type="entry name" value="PTS_EIIC_2"/>
</dbReference>
<evidence type="ECO:0000256" key="10">
    <source>
        <dbReference type="ARBA" id="ARBA00022679"/>
    </source>
</evidence>
<protein>
    <recommendedName>
        <fullName evidence="5">PTS system mannitol-specific EIICB component</fullName>
        <ecNumber evidence="4">2.7.1.197</ecNumber>
    </recommendedName>
    <alternativeName>
        <fullName evidence="16">EIICB-Mtl</fullName>
    </alternativeName>
</protein>
<dbReference type="PANTHER" id="PTHR30181">
    <property type="entry name" value="MANNITOL PERMEASE IIC COMPONENT"/>
    <property type="match status" value="1"/>
</dbReference>
<keyword evidence="7" id="KW-1003">Cell membrane</keyword>
<dbReference type="Pfam" id="PF02302">
    <property type="entry name" value="PTS_IIB"/>
    <property type="match status" value="1"/>
</dbReference>
<dbReference type="InterPro" id="IPR003501">
    <property type="entry name" value="PTS_EIIB_2/3"/>
</dbReference>
<gene>
    <name evidence="20" type="ORF">QEG99_04150</name>
</gene>
<dbReference type="RefSeq" id="WP_280101928.1">
    <property type="nucleotide sequence ID" value="NZ_CP122979.1"/>
</dbReference>